<dbReference type="KEGG" id="dcr:108192505"/>
<evidence type="ECO:0000256" key="1">
    <source>
        <dbReference type="SAM" id="MobiDB-lite"/>
    </source>
</evidence>
<dbReference type="InterPro" id="IPR057600">
    <property type="entry name" value="TORTIFOLIA1/SINE1-2_N"/>
</dbReference>
<dbReference type="GO" id="GO:0008017">
    <property type="term" value="F:microtubule binding"/>
    <property type="evidence" value="ECO:0007669"/>
    <property type="project" value="InterPro"/>
</dbReference>
<dbReference type="PANTHER" id="PTHR31355">
    <property type="entry name" value="MICROTUBULE-ASSOCIATED PROTEIN TORTIFOLIA1"/>
    <property type="match status" value="1"/>
</dbReference>
<proteinExistence type="predicted"/>
<feature type="region of interest" description="Disordered" evidence="1">
    <location>
        <begin position="573"/>
        <end position="606"/>
    </location>
</feature>
<evidence type="ECO:0000259" key="2">
    <source>
        <dbReference type="Pfam" id="PF24714"/>
    </source>
</evidence>
<reference evidence="3" key="1">
    <citation type="journal article" date="2016" name="Nat. Genet.">
        <title>A high-quality carrot genome assembly provides new insights into carotenoid accumulation and asterid genome evolution.</title>
        <authorList>
            <person name="Iorizzo M."/>
            <person name="Ellison S."/>
            <person name="Senalik D."/>
            <person name="Zeng P."/>
            <person name="Satapoomin P."/>
            <person name="Huang J."/>
            <person name="Bowman M."/>
            <person name="Iovene M."/>
            <person name="Sanseverino W."/>
            <person name="Cavagnaro P."/>
            <person name="Yildiz M."/>
            <person name="Macko-Podgorni A."/>
            <person name="Moranska E."/>
            <person name="Grzebelus E."/>
            <person name="Grzebelus D."/>
            <person name="Ashrafi H."/>
            <person name="Zheng Z."/>
            <person name="Cheng S."/>
            <person name="Spooner D."/>
            <person name="Van Deynze A."/>
            <person name="Simon P."/>
        </authorList>
    </citation>
    <scope>NUCLEOTIDE SEQUENCE</scope>
    <source>
        <tissue evidence="3">Leaf</tissue>
    </source>
</reference>
<dbReference type="AlphaFoldDB" id="A0AAF1AQM7"/>
<dbReference type="Proteomes" id="UP000077755">
    <property type="component" value="Chromosome 2"/>
</dbReference>
<dbReference type="PANTHER" id="PTHR31355:SF28">
    <property type="entry name" value="MICROTUBULE-ASSOCIATED PROTEIN TORTIFOLIA1-LIKE"/>
    <property type="match status" value="1"/>
</dbReference>
<keyword evidence="4" id="KW-1185">Reference proteome</keyword>
<sequence>MSVTKRHPTSSQSDLKNRVITCINKLSDRDTLAVATTELESIAKSLSHDSFSPFLNCLSTTDSSEKSPVRKQCVRLLGLLSTSHGDNLSPHLSKMLAAVVRRLRDSDSAVRVACVAAVSAMASEITKPPFSSLSKPLIDAILHEQDSNLQTGSALCLAAAIEAAPDPEPLQLQKLLPKLLKLSKSDGFRAKAALLSVIGSVVSAGGAQSSGVLKCLIQCLVEFLSSEDWAVRKAAAEALLKLAMTEKCCLLEYKSSCLTSLESRRFDKVKVVRDTMNQAWESWKTISSEEDLLSPQLSRGNCSELNSSPVSEGPRQIEIETHKAKKIIPRNQLPPSDVTLKPIASKTSQSKPKLQFKKTSDHKTEIAEPQQTNLKVVSGDESRIIDTTSPGSVDDGCCRIVKQDAKRVLFRKSHVEKSHKVGSLRSMSRVVPCIENETFEPNGFDEFAYEDSYKNHKEAENLSLIQEQLLHIENQQSSLFALLQRYIGSSQSGMNSLETRVSGLEMALDEISQNIAVSSGNVSDTDSAGNTCCMLPRAEFLSPKFWRKTEGQYSSSRVSFSGRKQLPYVVSDLPNKDADAEKVKQDNSRNQQQNRNNYPRPSRIPRNIIVSGCGELDGGSVENFARY</sequence>
<organism evidence="3 4">
    <name type="scientific">Daucus carota subsp. sativus</name>
    <name type="common">Carrot</name>
    <dbReference type="NCBI Taxonomy" id="79200"/>
    <lineage>
        <taxon>Eukaryota</taxon>
        <taxon>Viridiplantae</taxon>
        <taxon>Streptophyta</taxon>
        <taxon>Embryophyta</taxon>
        <taxon>Tracheophyta</taxon>
        <taxon>Spermatophyta</taxon>
        <taxon>Magnoliopsida</taxon>
        <taxon>eudicotyledons</taxon>
        <taxon>Gunneridae</taxon>
        <taxon>Pentapetalae</taxon>
        <taxon>asterids</taxon>
        <taxon>campanulids</taxon>
        <taxon>Apiales</taxon>
        <taxon>Apiaceae</taxon>
        <taxon>Apioideae</taxon>
        <taxon>Scandiceae</taxon>
        <taxon>Daucinae</taxon>
        <taxon>Daucus</taxon>
        <taxon>Daucus sect. Daucus</taxon>
    </lineage>
</organism>
<evidence type="ECO:0000313" key="3">
    <source>
        <dbReference type="EMBL" id="WOG88801.1"/>
    </source>
</evidence>
<feature type="domain" description="TORTIFOLIA1/SINE1-2 N-terminal" evidence="2">
    <location>
        <begin position="14"/>
        <end position="284"/>
    </location>
</feature>
<evidence type="ECO:0000313" key="4">
    <source>
        <dbReference type="Proteomes" id="UP000077755"/>
    </source>
</evidence>
<feature type="compositionally biased region" description="Basic and acidic residues" evidence="1">
    <location>
        <begin position="574"/>
        <end position="587"/>
    </location>
</feature>
<gene>
    <name evidence="3" type="ORF">DCAR_0208036</name>
</gene>
<feature type="compositionally biased region" description="Low complexity" evidence="1">
    <location>
        <begin position="588"/>
        <end position="601"/>
    </location>
</feature>
<dbReference type="SUPFAM" id="SSF48371">
    <property type="entry name" value="ARM repeat"/>
    <property type="match status" value="1"/>
</dbReference>
<feature type="region of interest" description="Disordered" evidence="1">
    <location>
        <begin position="332"/>
        <end position="363"/>
    </location>
</feature>
<protein>
    <recommendedName>
        <fullName evidence="2">TORTIFOLIA1/SINE1-2 N-terminal domain-containing protein</fullName>
    </recommendedName>
</protein>
<dbReference type="InterPro" id="IPR016024">
    <property type="entry name" value="ARM-type_fold"/>
</dbReference>
<dbReference type="FunFam" id="1.25.10.10:FF:000549">
    <property type="entry name" value="ARM repeat superfamily protein"/>
    <property type="match status" value="1"/>
</dbReference>
<dbReference type="Pfam" id="PF24714">
    <property type="entry name" value="TOR1L1_N"/>
    <property type="match status" value="1"/>
</dbReference>
<dbReference type="GO" id="GO:0005874">
    <property type="term" value="C:microtubule"/>
    <property type="evidence" value="ECO:0007669"/>
    <property type="project" value="InterPro"/>
</dbReference>
<reference evidence="3" key="2">
    <citation type="submission" date="2022-03" db="EMBL/GenBank/DDBJ databases">
        <title>Draft title - Genomic analysis of global carrot germplasm unveils the trajectory of domestication and the origin of high carotenoid orange carrot.</title>
        <authorList>
            <person name="Iorizzo M."/>
            <person name="Ellison S."/>
            <person name="Senalik D."/>
            <person name="Macko-Podgorni A."/>
            <person name="Grzebelus D."/>
            <person name="Bostan H."/>
            <person name="Rolling W."/>
            <person name="Curaba J."/>
            <person name="Simon P."/>
        </authorList>
    </citation>
    <scope>NUCLEOTIDE SEQUENCE</scope>
    <source>
        <tissue evidence="3">Leaf</tissue>
    </source>
</reference>
<dbReference type="EMBL" id="CP093344">
    <property type="protein sequence ID" value="WOG88801.1"/>
    <property type="molecule type" value="Genomic_DNA"/>
</dbReference>
<dbReference type="Gene3D" id="1.25.10.10">
    <property type="entry name" value="Leucine-rich Repeat Variant"/>
    <property type="match status" value="1"/>
</dbReference>
<accession>A0AAF1AQM7</accession>
<dbReference type="InterPro" id="IPR011989">
    <property type="entry name" value="ARM-like"/>
</dbReference>
<name>A0AAF1AQM7_DAUCS</name>
<dbReference type="InterPro" id="IPR033337">
    <property type="entry name" value="TORTIFOLIA1/SINE1-2"/>
</dbReference>